<dbReference type="AlphaFoldDB" id="A0AAU9JCX1"/>
<dbReference type="SUPFAM" id="SSF141066">
    <property type="entry name" value="ICP-like"/>
    <property type="match status" value="1"/>
</dbReference>
<sequence>MIFLIFFILVLVNGQVYSLDEVSEVSIHKDGFVKVSKSSNPTTGFSWFINPSSLEVVFTNDLDGDYIQDRSNLLGVGGIQVFTLFCSDLCRTRNQTSIILEYKQPWVNIPVDTVEVLVNIKS</sequence>
<evidence type="ECO:0000313" key="6">
    <source>
        <dbReference type="Proteomes" id="UP001162131"/>
    </source>
</evidence>
<evidence type="ECO:0000259" key="4">
    <source>
        <dbReference type="Pfam" id="PF09394"/>
    </source>
</evidence>
<dbReference type="InterPro" id="IPR018990">
    <property type="entry name" value="Prot_inh_I42_chagasin"/>
</dbReference>
<proteinExistence type="predicted"/>
<evidence type="ECO:0000256" key="2">
    <source>
        <dbReference type="ARBA" id="ARBA00022704"/>
    </source>
</evidence>
<dbReference type="GO" id="GO:0004869">
    <property type="term" value="F:cysteine-type endopeptidase inhibitor activity"/>
    <property type="evidence" value="ECO:0007669"/>
    <property type="project" value="UniProtKB-KW"/>
</dbReference>
<dbReference type="EMBL" id="CAJZBQ010000033">
    <property type="protein sequence ID" value="CAG9322967.1"/>
    <property type="molecule type" value="Genomic_DNA"/>
</dbReference>
<name>A0AAU9JCX1_9CILI</name>
<organism evidence="5 6">
    <name type="scientific">Blepharisma stoltei</name>
    <dbReference type="NCBI Taxonomy" id="1481888"/>
    <lineage>
        <taxon>Eukaryota</taxon>
        <taxon>Sar</taxon>
        <taxon>Alveolata</taxon>
        <taxon>Ciliophora</taxon>
        <taxon>Postciliodesmatophora</taxon>
        <taxon>Heterotrichea</taxon>
        <taxon>Heterotrichida</taxon>
        <taxon>Blepharismidae</taxon>
        <taxon>Blepharisma</taxon>
    </lineage>
</organism>
<evidence type="ECO:0000256" key="1">
    <source>
        <dbReference type="ARBA" id="ARBA00022690"/>
    </source>
</evidence>
<comment type="caution">
    <text evidence="5">The sequence shown here is derived from an EMBL/GenBank/DDBJ whole genome shotgun (WGS) entry which is preliminary data.</text>
</comment>
<feature type="chain" id="PRO_5043953237" description="Proteinase inhibitor I42 chagasin domain-containing protein" evidence="3">
    <location>
        <begin position="19"/>
        <end position="122"/>
    </location>
</feature>
<feature type="domain" description="Proteinase inhibitor I42 chagasin" evidence="4">
    <location>
        <begin position="33"/>
        <end position="114"/>
    </location>
</feature>
<keyword evidence="6" id="KW-1185">Reference proteome</keyword>
<keyword evidence="1" id="KW-0646">Protease inhibitor</keyword>
<evidence type="ECO:0000313" key="5">
    <source>
        <dbReference type="EMBL" id="CAG9322967.1"/>
    </source>
</evidence>
<feature type="signal peptide" evidence="3">
    <location>
        <begin position="1"/>
        <end position="18"/>
    </location>
</feature>
<gene>
    <name evidence="5" type="ORF">BSTOLATCC_MIC32872</name>
</gene>
<dbReference type="Proteomes" id="UP001162131">
    <property type="component" value="Unassembled WGS sequence"/>
</dbReference>
<dbReference type="Pfam" id="PF09394">
    <property type="entry name" value="Inhibitor_I42"/>
    <property type="match status" value="1"/>
</dbReference>
<reference evidence="5" key="1">
    <citation type="submission" date="2021-09" db="EMBL/GenBank/DDBJ databases">
        <authorList>
            <consortium name="AG Swart"/>
            <person name="Singh M."/>
            <person name="Singh A."/>
            <person name="Seah K."/>
            <person name="Emmerich C."/>
        </authorList>
    </citation>
    <scope>NUCLEOTIDE SEQUENCE</scope>
    <source>
        <strain evidence="5">ATCC30299</strain>
    </source>
</reference>
<accession>A0AAU9JCX1</accession>
<keyword evidence="2" id="KW-0789">Thiol protease inhibitor</keyword>
<dbReference type="Gene3D" id="2.60.40.2020">
    <property type="match status" value="1"/>
</dbReference>
<dbReference type="InterPro" id="IPR036331">
    <property type="entry name" value="Chagasin-like_sf"/>
</dbReference>
<keyword evidence="3" id="KW-0732">Signal</keyword>
<protein>
    <recommendedName>
        <fullName evidence="4">Proteinase inhibitor I42 chagasin domain-containing protein</fullName>
    </recommendedName>
</protein>
<evidence type="ECO:0000256" key="3">
    <source>
        <dbReference type="SAM" id="SignalP"/>
    </source>
</evidence>